<evidence type="ECO:0000256" key="1">
    <source>
        <dbReference type="SAM" id="MobiDB-lite"/>
    </source>
</evidence>
<dbReference type="EMBL" id="JARKIE010000171">
    <property type="protein sequence ID" value="KAJ7671875.1"/>
    <property type="molecule type" value="Genomic_DNA"/>
</dbReference>
<dbReference type="Proteomes" id="UP001221757">
    <property type="component" value="Unassembled WGS sequence"/>
</dbReference>
<protein>
    <submittedName>
        <fullName evidence="2">Uncharacterized protein</fullName>
    </submittedName>
</protein>
<feature type="compositionally biased region" description="Basic residues" evidence="1">
    <location>
        <begin position="280"/>
        <end position="295"/>
    </location>
</feature>
<dbReference type="AlphaFoldDB" id="A0AAD7G937"/>
<sequence length="368" mass="40196">MIQGYMPLAWYPFAAFACVYGGAARALDAAASNGVPALHDARLALGLRSNNVPLLSSHACRDLYASSPNAAELTKRRARWIRRIQGHAHGLAGDEAMRRSSILGALARAFKQHVTQFTPHIFSQNLGLSGIRRPSEETSTTPVHSLKLAISAMGCGFERGRRGYDGEFGAESWGLMRRRIHAVHATERIWRGVRGFIGLGYATEGIRRGVVVFTGCVRRFAGAVTRQSGAELWGFGLQLPALLTWHGAFGIHGWMGRNCSIAPTFARRGGSTGYGQRGPAARRGRRRTRSTRHGAARATKEVSKERKGRPSDAPTVRGLNAREQRASQPALIHADCFRLHFSRTTAARECPRGEGARPEDTGDHREQG</sequence>
<reference evidence="2" key="1">
    <citation type="submission" date="2023-03" db="EMBL/GenBank/DDBJ databases">
        <title>Massive genome expansion in bonnet fungi (Mycena s.s.) driven by repeated elements and novel gene families across ecological guilds.</title>
        <authorList>
            <consortium name="Lawrence Berkeley National Laboratory"/>
            <person name="Harder C.B."/>
            <person name="Miyauchi S."/>
            <person name="Viragh M."/>
            <person name="Kuo A."/>
            <person name="Thoen E."/>
            <person name="Andreopoulos B."/>
            <person name="Lu D."/>
            <person name="Skrede I."/>
            <person name="Drula E."/>
            <person name="Henrissat B."/>
            <person name="Morin E."/>
            <person name="Kohler A."/>
            <person name="Barry K."/>
            <person name="LaButti K."/>
            <person name="Morin E."/>
            <person name="Salamov A."/>
            <person name="Lipzen A."/>
            <person name="Mereny Z."/>
            <person name="Hegedus B."/>
            <person name="Baldrian P."/>
            <person name="Stursova M."/>
            <person name="Weitz H."/>
            <person name="Taylor A."/>
            <person name="Grigoriev I.V."/>
            <person name="Nagy L.G."/>
            <person name="Martin F."/>
            <person name="Kauserud H."/>
        </authorList>
    </citation>
    <scope>NUCLEOTIDE SEQUENCE</scope>
    <source>
        <strain evidence="2">CBHHK067</strain>
    </source>
</reference>
<feature type="compositionally biased region" description="Basic and acidic residues" evidence="1">
    <location>
        <begin position="298"/>
        <end position="310"/>
    </location>
</feature>
<accession>A0AAD7G937</accession>
<feature type="region of interest" description="Disordered" evidence="1">
    <location>
        <begin position="347"/>
        <end position="368"/>
    </location>
</feature>
<gene>
    <name evidence="2" type="ORF">B0H17DRAFT_1141412</name>
</gene>
<feature type="region of interest" description="Disordered" evidence="1">
    <location>
        <begin position="266"/>
        <end position="327"/>
    </location>
</feature>
<name>A0AAD7G937_MYCRO</name>
<keyword evidence="3" id="KW-1185">Reference proteome</keyword>
<proteinExistence type="predicted"/>
<evidence type="ECO:0000313" key="3">
    <source>
        <dbReference type="Proteomes" id="UP001221757"/>
    </source>
</evidence>
<evidence type="ECO:0000313" key="2">
    <source>
        <dbReference type="EMBL" id="KAJ7671875.1"/>
    </source>
</evidence>
<feature type="compositionally biased region" description="Basic and acidic residues" evidence="1">
    <location>
        <begin position="349"/>
        <end position="368"/>
    </location>
</feature>
<comment type="caution">
    <text evidence="2">The sequence shown here is derived from an EMBL/GenBank/DDBJ whole genome shotgun (WGS) entry which is preliminary data.</text>
</comment>
<organism evidence="2 3">
    <name type="scientific">Mycena rosella</name>
    <name type="common">Pink bonnet</name>
    <name type="synonym">Agaricus rosellus</name>
    <dbReference type="NCBI Taxonomy" id="1033263"/>
    <lineage>
        <taxon>Eukaryota</taxon>
        <taxon>Fungi</taxon>
        <taxon>Dikarya</taxon>
        <taxon>Basidiomycota</taxon>
        <taxon>Agaricomycotina</taxon>
        <taxon>Agaricomycetes</taxon>
        <taxon>Agaricomycetidae</taxon>
        <taxon>Agaricales</taxon>
        <taxon>Marasmiineae</taxon>
        <taxon>Mycenaceae</taxon>
        <taxon>Mycena</taxon>
    </lineage>
</organism>